<dbReference type="HOGENOM" id="CLU_268848_0_0_1"/>
<dbReference type="Pfam" id="PF06985">
    <property type="entry name" value="HET"/>
    <property type="match status" value="1"/>
</dbReference>
<dbReference type="InterPro" id="IPR010730">
    <property type="entry name" value="HET"/>
</dbReference>
<evidence type="ECO:0000259" key="3">
    <source>
        <dbReference type="Pfam" id="PF06985"/>
    </source>
</evidence>
<dbReference type="PANTHER" id="PTHR39596:SF2">
    <property type="entry name" value="HET DOMAIN PROTEIN (AFU_ORTHOLOGUE AFUA_1G17550)-RELATED"/>
    <property type="match status" value="1"/>
</dbReference>
<evidence type="ECO:0000256" key="1">
    <source>
        <dbReference type="PROSITE-ProRule" id="PRU00339"/>
    </source>
</evidence>
<dbReference type="Pfam" id="PF13424">
    <property type="entry name" value="TPR_12"/>
    <property type="match status" value="3"/>
</dbReference>
<organism evidence="4 5">
    <name type="scientific">Exophiala spinifera</name>
    <dbReference type="NCBI Taxonomy" id="91928"/>
    <lineage>
        <taxon>Eukaryota</taxon>
        <taxon>Fungi</taxon>
        <taxon>Dikarya</taxon>
        <taxon>Ascomycota</taxon>
        <taxon>Pezizomycotina</taxon>
        <taxon>Eurotiomycetes</taxon>
        <taxon>Chaetothyriomycetidae</taxon>
        <taxon>Chaetothyriales</taxon>
        <taxon>Herpotrichiellaceae</taxon>
        <taxon>Exophiala</taxon>
    </lineage>
</organism>
<feature type="repeat" description="TPR" evidence="1">
    <location>
        <begin position="305"/>
        <end position="338"/>
    </location>
</feature>
<feature type="repeat" description="TPR" evidence="1">
    <location>
        <begin position="221"/>
        <end position="254"/>
    </location>
</feature>
<dbReference type="InterPro" id="IPR011990">
    <property type="entry name" value="TPR-like_helical_dom_sf"/>
</dbReference>
<keyword evidence="5" id="KW-1185">Reference proteome</keyword>
<name>A0A0D2B2I8_9EURO</name>
<dbReference type="GeneID" id="27335398"/>
<dbReference type="Gene3D" id="1.25.40.10">
    <property type="entry name" value="Tetratricopeptide repeat domain"/>
    <property type="match status" value="3"/>
</dbReference>
<dbReference type="EMBL" id="KN847497">
    <property type="protein sequence ID" value="KIW13128.1"/>
    <property type="molecule type" value="Genomic_DNA"/>
</dbReference>
<dbReference type="STRING" id="91928.A0A0D2B2I8"/>
<dbReference type="AlphaFoldDB" id="A0A0D2B2I8"/>
<dbReference type="OrthoDB" id="2426273at2759"/>
<gene>
    <name evidence="4" type="ORF">PV08_08315</name>
</gene>
<feature type="domain" description="Heterokaryon incompatibility" evidence="3">
    <location>
        <begin position="780"/>
        <end position="861"/>
    </location>
</feature>
<protein>
    <recommendedName>
        <fullName evidence="3">Heterokaryon incompatibility domain-containing protein</fullName>
    </recommendedName>
</protein>
<sequence>MTSNAKKSTEFDVTGDGQDCLSESDKQKAAEEIYRRWSNREVGIGGKDELPLFEKLNSLANLYVYQGRQAEAGEIYHRLLSAAKEALGSEHQLTLDTLNNLGNLYTYQGRFIEAGKMYEQALSGYRHTLQPEHPSVLDTMNNMANLYASEGRLLTAEKLYYEVFAKKKKVLGPSHLSTIDTMNNLGNLYVHRGLYYKGEKMHIETISAYTKILGLEHPSTLDTMNNLANLYLEQEKFAEAEEMFNRSLAGKEKSLGRDHPSTLETLNNLGNLCFRREDLEQAQGIYTRVLTARELSAGKEHISTLNVVSNLGCVYRHQGYLDQAEELFLRALEGRESTQGLDDISTIRTVENLALLYTDQGRTNQAVHMYLRSLIGKAKLLGPEDPMTLATLSDLENLIFNLEGIHVTEKVYVAALHDFQKSIGTDNPFSERARRIILSLRFRDDHSGISPTGSLDHLPLIMQPSYPPIEIEYIDDIAPPVVIYDNKGFANFPLRAGWEIETLLDFEIDRASNKSERSVAAFIQQWLFFGLLSAATGHKYTMDNLLAVFTRVSPSLKRRIITTRHLEKYLVQWRDSIPTKELQNDSETLKGLEAILDEARRALGKMSDSVQGGYNHLLANYSTISLSILVLGVVFTEAKCRIWPGSRTIRWPQSVLILSKMKEHGWCPSDIHMLQESLTPVGMYFASLCQPRMAQHDHTRSKCDRNVCYCMNINDTADNAFVPTHTADCDGQCALEDTHHSLLKALTGEDTLPVVSLEENTDGKFSLVMSALKLGQDQNYIAISHVWMEGLGNPRQNALPTCQLRRIQDFVTAASHGQTKYFWIDTLCVPQDSFNPKSQPSRIRAMCDMEVVYRSSLAVLVLDPQLLSISQGAAPEEQLVRIVCCSWMRRLWTLQEAVTGSKILLQFSDGVFDMIEGFKDFKTSTKLSAMSEITALTGLISSSIRQVEDLKRFRRDRKSGHLFPAVWNACRTRTNSKAQDEAFCLAVMLGLDTLPILAAPNNEKWKRLLLLQKYFPIDLLFSPVPRLSEPGYRWAPLPFSWYKGTKVYLKRNSTALGEASDKGLSFTAPGMVLAPLQTPLRTEPITSSMILMLRGDKQSQTWYRIKHRTEPNYDQAQWEDFRNTLHRDAKLGLIFDQDIDEISFNSAHGVLVALEQDTLGDGNDLFQGAFLACVRVYPEPRFNSTLLDRWLQEGTLEEETHYRTAVGTRLLSSQKWCVR</sequence>
<accession>A0A0D2B2I8</accession>
<dbReference type="InterPro" id="IPR019734">
    <property type="entry name" value="TPR_rpt"/>
</dbReference>
<feature type="region of interest" description="Disordered" evidence="2">
    <location>
        <begin position="1"/>
        <end position="25"/>
    </location>
</feature>
<evidence type="ECO:0000313" key="4">
    <source>
        <dbReference type="EMBL" id="KIW13128.1"/>
    </source>
</evidence>
<dbReference type="SUPFAM" id="SSF48452">
    <property type="entry name" value="TPR-like"/>
    <property type="match status" value="2"/>
</dbReference>
<dbReference type="PANTHER" id="PTHR39596">
    <property type="match status" value="1"/>
</dbReference>
<dbReference type="SMART" id="SM00028">
    <property type="entry name" value="TPR"/>
    <property type="match status" value="8"/>
</dbReference>
<dbReference type="Pfam" id="PF13374">
    <property type="entry name" value="TPR_10"/>
    <property type="match status" value="2"/>
</dbReference>
<dbReference type="Proteomes" id="UP000053328">
    <property type="component" value="Unassembled WGS sequence"/>
</dbReference>
<reference evidence="4 5" key="1">
    <citation type="submission" date="2015-01" db="EMBL/GenBank/DDBJ databases">
        <title>The Genome Sequence of Exophiala spinifera CBS89968.</title>
        <authorList>
            <consortium name="The Broad Institute Genomics Platform"/>
            <person name="Cuomo C."/>
            <person name="de Hoog S."/>
            <person name="Gorbushina A."/>
            <person name="Stielow B."/>
            <person name="Teixiera M."/>
            <person name="Abouelleil A."/>
            <person name="Chapman S.B."/>
            <person name="Priest M."/>
            <person name="Young S.K."/>
            <person name="Wortman J."/>
            <person name="Nusbaum C."/>
            <person name="Birren B."/>
        </authorList>
    </citation>
    <scope>NUCLEOTIDE SEQUENCE [LARGE SCALE GENOMIC DNA]</scope>
    <source>
        <strain evidence="4 5">CBS 89968</strain>
    </source>
</reference>
<evidence type="ECO:0000256" key="2">
    <source>
        <dbReference type="SAM" id="MobiDB-lite"/>
    </source>
</evidence>
<dbReference type="RefSeq" id="XP_016233344.1">
    <property type="nucleotide sequence ID" value="XM_016382641.1"/>
</dbReference>
<keyword evidence="1" id="KW-0802">TPR repeat</keyword>
<dbReference type="VEuPathDB" id="FungiDB:PV08_08315"/>
<evidence type="ECO:0000313" key="5">
    <source>
        <dbReference type="Proteomes" id="UP000053328"/>
    </source>
</evidence>
<proteinExistence type="predicted"/>
<dbReference type="PROSITE" id="PS50005">
    <property type="entry name" value="TPR"/>
    <property type="match status" value="2"/>
</dbReference>
<dbReference type="PRINTS" id="PR00381">
    <property type="entry name" value="KINESINLIGHT"/>
</dbReference>